<dbReference type="Proteomes" id="UP000187891">
    <property type="component" value="Unassembled WGS sequence"/>
</dbReference>
<dbReference type="RefSeq" id="WP_077121753.1">
    <property type="nucleotide sequence ID" value="NZ_FMUE01000009.1"/>
</dbReference>
<dbReference type="InterPro" id="IPR028939">
    <property type="entry name" value="P5C_Rdtase_cat_N"/>
</dbReference>
<dbReference type="PANTHER" id="PTHR14239">
    <property type="entry name" value="DUDULIN-RELATED"/>
    <property type="match status" value="1"/>
</dbReference>
<dbReference type="EMBL" id="FMUE01000009">
    <property type="protein sequence ID" value="SCX31135.1"/>
    <property type="molecule type" value="Genomic_DNA"/>
</dbReference>
<proteinExistence type="predicted"/>
<evidence type="ECO:0000256" key="1">
    <source>
        <dbReference type="ARBA" id="ARBA00023002"/>
    </source>
</evidence>
<accession>A0A1R3TX25</accession>
<dbReference type="Gene3D" id="3.40.50.720">
    <property type="entry name" value="NAD(P)-binding Rossmann-like Domain"/>
    <property type="match status" value="1"/>
</dbReference>
<dbReference type="InterPro" id="IPR036291">
    <property type="entry name" value="NAD(P)-bd_dom_sf"/>
</dbReference>
<evidence type="ECO:0000313" key="4">
    <source>
        <dbReference type="Proteomes" id="UP000187891"/>
    </source>
</evidence>
<evidence type="ECO:0000259" key="2">
    <source>
        <dbReference type="Pfam" id="PF03807"/>
    </source>
</evidence>
<dbReference type="STRING" id="1907666.DSM25559_3665"/>
<protein>
    <submittedName>
        <fullName evidence="3">NADPH-dependent F420 reductase</fullName>
    </submittedName>
</protein>
<dbReference type="Pfam" id="PF03807">
    <property type="entry name" value="F420_oxidored"/>
    <property type="match status" value="1"/>
</dbReference>
<name>A0A1R3TX25_9HYPH</name>
<keyword evidence="1" id="KW-0560">Oxidoreductase</keyword>
<dbReference type="InterPro" id="IPR051267">
    <property type="entry name" value="STEAP_metalloreductase"/>
</dbReference>
<gene>
    <name evidence="3" type="ORF">DSM25559_3665</name>
</gene>
<dbReference type="PANTHER" id="PTHR14239:SF10">
    <property type="entry name" value="REDUCTASE"/>
    <property type="match status" value="1"/>
</dbReference>
<dbReference type="SUPFAM" id="SSF51735">
    <property type="entry name" value="NAD(P)-binding Rossmann-fold domains"/>
    <property type="match status" value="1"/>
</dbReference>
<organism evidence="3 4">
    <name type="scientific">Agrobacterium rosae</name>
    <dbReference type="NCBI Taxonomy" id="1972867"/>
    <lineage>
        <taxon>Bacteria</taxon>
        <taxon>Pseudomonadati</taxon>
        <taxon>Pseudomonadota</taxon>
        <taxon>Alphaproteobacteria</taxon>
        <taxon>Hyphomicrobiales</taxon>
        <taxon>Rhizobiaceae</taxon>
        <taxon>Rhizobium/Agrobacterium group</taxon>
        <taxon>Agrobacterium</taxon>
    </lineage>
</organism>
<evidence type="ECO:0000313" key="3">
    <source>
        <dbReference type="EMBL" id="SCX31135.1"/>
    </source>
</evidence>
<sequence>MEIGIIGAGMVGRAIGKLAVASGHSVMLSNSRGPQTLFSLSRSIACQVGTADEAAAFGDLVVIAIPLAAYRSIPVETLAGKLVIDTNNYYVERDGNIPELDEGETTTSEMLARHLPRSRIVKAFNAIIMDDLENGGRLPGSSKRRGLPLAGDNSADKAVVAALYDQFGFDPVDAGLLAEGWRLERGRSVYCVPMDAEHLKDELEKTIR</sequence>
<dbReference type="GO" id="GO:0016491">
    <property type="term" value="F:oxidoreductase activity"/>
    <property type="evidence" value="ECO:0007669"/>
    <property type="project" value="UniProtKB-KW"/>
</dbReference>
<reference evidence="4" key="1">
    <citation type="submission" date="2016-10" db="EMBL/GenBank/DDBJ databases">
        <authorList>
            <person name="Wibberg D."/>
        </authorList>
    </citation>
    <scope>NUCLEOTIDE SEQUENCE [LARGE SCALE GENOMIC DNA]</scope>
</reference>
<dbReference type="AlphaFoldDB" id="A0A1R3TX25"/>
<feature type="domain" description="Pyrroline-5-carboxylate reductase catalytic N-terminal" evidence="2">
    <location>
        <begin position="3"/>
        <end position="89"/>
    </location>
</feature>